<dbReference type="EMBL" id="JACGCM010002187">
    <property type="protein sequence ID" value="KAF6143757.1"/>
    <property type="molecule type" value="Genomic_DNA"/>
</dbReference>
<name>A0A7J7LM97_9MAGN</name>
<dbReference type="OrthoDB" id="2445133at2759"/>
<proteinExistence type="predicted"/>
<feature type="compositionally biased region" description="Basic and acidic residues" evidence="1">
    <location>
        <begin position="65"/>
        <end position="74"/>
    </location>
</feature>
<dbReference type="Proteomes" id="UP000541444">
    <property type="component" value="Unassembled WGS sequence"/>
</dbReference>
<keyword evidence="3" id="KW-1185">Reference proteome</keyword>
<comment type="caution">
    <text evidence="2">The sequence shown here is derived from an EMBL/GenBank/DDBJ whole genome shotgun (WGS) entry which is preliminary data.</text>
</comment>
<organism evidence="2 3">
    <name type="scientific">Kingdonia uniflora</name>
    <dbReference type="NCBI Taxonomy" id="39325"/>
    <lineage>
        <taxon>Eukaryota</taxon>
        <taxon>Viridiplantae</taxon>
        <taxon>Streptophyta</taxon>
        <taxon>Embryophyta</taxon>
        <taxon>Tracheophyta</taxon>
        <taxon>Spermatophyta</taxon>
        <taxon>Magnoliopsida</taxon>
        <taxon>Ranunculales</taxon>
        <taxon>Circaeasteraceae</taxon>
        <taxon>Kingdonia</taxon>
    </lineage>
</organism>
<protein>
    <submittedName>
        <fullName evidence="2">Uncharacterized protein</fullName>
    </submittedName>
</protein>
<gene>
    <name evidence="2" type="ORF">GIB67_031064</name>
</gene>
<dbReference type="AlphaFoldDB" id="A0A7J7LM97"/>
<evidence type="ECO:0000313" key="3">
    <source>
        <dbReference type="Proteomes" id="UP000541444"/>
    </source>
</evidence>
<sequence>MKESLSCESNGSSSQVVGAKKFESGLNEEIASSTAIAMIDARKYEDMPEALSIGDECPSQQALSIRDECPSPWL</sequence>
<feature type="region of interest" description="Disordered" evidence="1">
    <location>
        <begin position="55"/>
        <end position="74"/>
    </location>
</feature>
<evidence type="ECO:0000313" key="2">
    <source>
        <dbReference type="EMBL" id="KAF6143757.1"/>
    </source>
</evidence>
<evidence type="ECO:0000256" key="1">
    <source>
        <dbReference type="SAM" id="MobiDB-lite"/>
    </source>
</evidence>
<reference evidence="2 3" key="1">
    <citation type="journal article" date="2020" name="IScience">
        <title>Genome Sequencing of the Endangered Kingdonia uniflora (Circaeasteraceae, Ranunculales) Reveals Potential Mechanisms of Evolutionary Specialization.</title>
        <authorList>
            <person name="Sun Y."/>
            <person name="Deng T."/>
            <person name="Zhang A."/>
            <person name="Moore M.J."/>
            <person name="Landis J.B."/>
            <person name="Lin N."/>
            <person name="Zhang H."/>
            <person name="Zhang X."/>
            <person name="Huang J."/>
            <person name="Zhang X."/>
            <person name="Sun H."/>
            <person name="Wang H."/>
        </authorList>
    </citation>
    <scope>NUCLEOTIDE SEQUENCE [LARGE SCALE GENOMIC DNA]</scope>
    <source>
        <strain evidence="2">TB1705</strain>
        <tissue evidence="2">Leaf</tissue>
    </source>
</reference>
<accession>A0A7J7LM97</accession>